<proteinExistence type="predicted"/>
<feature type="transmembrane region" description="Helical" evidence="1">
    <location>
        <begin position="9"/>
        <end position="29"/>
    </location>
</feature>
<keyword evidence="3" id="KW-1185">Reference proteome</keyword>
<protein>
    <recommendedName>
        <fullName evidence="4">Pentapeptide repeat-containing protein</fullName>
    </recommendedName>
</protein>
<name>A0A6I8M639_9PSEU</name>
<evidence type="ECO:0000256" key="1">
    <source>
        <dbReference type="SAM" id="Phobius"/>
    </source>
</evidence>
<feature type="transmembrane region" description="Helical" evidence="1">
    <location>
        <begin position="41"/>
        <end position="58"/>
    </location>
</feature>
<dbReference type="RefSeq" id="WP_196425786.1">
    <property type="nucleotide sequence ID" value="NZ_CABVGP010000003.1"/>
</dbReference>
<keyword evidence="1" id="KW-0472">Membrane</keyword>
<dbReference type="AlphaFoldDB" id="A0A6I8M639"/>
<dbReference type="EMBL" id="CABVGP010000003">
    <property type="protein sequence ID" value="VVJ23146.1"/>
    <property type="molecule type" value="Genomic_DNA"/>
</dbReference>
<reference evidence="2 3" key="1">
    <citation type="submission" date="2019-09" db="EMBL/GenBank/DDBJ databases">
        <authorList>
            <person name="Leyn A S."/>
        </authorList>
    </citation>
    <scope>NUCLEOTIDE SEQUENCE [LARGE SCALE GENOMIC DNA]</scope>
    <source>
        <strain evidence="2">AA231_1</strain>
    </source>
</reference>
<gene>
    <name evidence="2" type="ORF">AA23TX_08047</name>
</gene>
<accession>A0A6I8M639</accession>
<organism evidence="2 3">
    <name type="scientific">Amycolatopsis camponoti</name>
    <dbReference type="NCBI Taxonomy" id="2606593"/>
    <lineage>
        <taxon>Bacteria</taxon>
        <taxon>Bacillati</taxon>
        <taxon>Actinomycetota</taxon>
        <taxon>Actinomycetes</taxon>
        <taxon>Pseudonocardiales</taxon>
        <taxon>Pseudonocardiaceae</taxon>
        <taxon>Amycolatopsis</taxon>
    </lineage>
</organism>
<keyword evidence="1" id="KW-0812">Transmembrane</keyword>
<keyword evidence="1" id="KW-1133">Transmembrane helix</keyword>
<dbReference type="Proteomes" id="UP000399805">
    <property type="component" value="Unassembled WGS sequence"/>
</dbReference>
<evidence type="ECO:0008006" key="4">
    <source>
        <dbReference type="Google" id="ProtNLM"/>
    </source>
</evidence>
<evidence type="ECO:0000313" key="2">
    <source>
        <dbReference type="EMBL" id="VVJ23146.1"/>
    </source>
</evidence>
<evidence type="ECO:0000313" key="3">
    <source>
        <dbReference type="Proteomes" id="UP000399805"/>
    </source>
</evidence>
<sequence>MRRPRVSPLATAFLVSAAIFAGVLVWLLADRATSRGDALKTAGLAGGAVAALYGLWLNDRRRRVEEDRHELERTRISDERFAKAVELLGHDADQVRVGAIHALGGVARSRPETYTQTVLDVLCAYLRRPFAHPEIDKVDDPAAASRELQARRTAQRVIRSLLPDAGSGGPAYALDLSGARLDRFNLSGKEVGLLGAQRAMIVNGVSFTDTSFSGSVFFTGASVHGPVDFVRTKFGAGTGFRDFTAHDEVSFREVSFALPPDFGQASLPEGTELP</sequence>